<evidence type="ECO:0000313" key="1">
    <source>
        <dbReference type="EMBL" id="KAL3783597.1"/>
    </source>
</evidence>
<evidence type="ECO:0000313" key="2">
    <source>
        <dbReference type="Proteomes" id="UP001516023"/>
    </source>
</evidence>
<comment type="caution">
    <text evidence="1">The sequence shown here is derived from an EMBL/GenBank/DDBJ whole genome shotgun (WGS) entry which is preliminary data.</text>
</comment>
<sequence length="142" mass="16730">MAHVDTQLNTSRLIGRWQRSADRVQVNIEGCERMLERNHELLKLLTEKYFVSNKRIIVLKETVRFIENEFVINIDDIDNMANMIIELMDKKDGHNALALIPTMKNIKETCLLFMSRLDTHKQNVADFENVMNRTRRLVLDSE</sequence>
<proteinExistence type="predicted"/>
<dbReference type="AlphaFoldDB" id="A0ABD3P6F6"/>
<gene>
    <name evidence="1" type="ORF">HJC23_002101</name>
</gene>
<accession>A0ABD3P6F6</accession>
<name>A0ABD3P6F6_9STRA</name>
<dbReference type="EMBL" id="JABMIG020000256">
    <property type="protein sequence ID" value="KAL3783597.1"/>
    <property type="molecule type" value="Genomic_DNA"/>
</dbReference>
<keyword evidence="2" id="KW-1185">Reference proteome</keyword>
<dbReference type="Proteomes" id="UP001516023">
    <property type="component" value="Unassembled WGS sequence"/>
</dbReference>
<protein>
    <submittedName>
        <fullName evidence="1">Uncharacterized protein</fullName>
    </submittedName>
</protein>
<organism evidence="1 2">
    <name type="scientific">Cyclotella cryptica</name>
    <dbReference type="NCBI Taxonomy" id="29204"/>
    <lineage>
        <taxon>Eukaryota</taxon>
        <taxon>Sar</taxon>
        <taxon>Stramenopiles</taxon>
        <taxon>Ochrophyta</taxon>
        <taxon>Bacillariophyta</taxon>
        <taxon>Coscinodiscophyceae</taxon>
        <taxon>Thalassiosirophycidae</taxon>
        <taxon>Stephanodiscales</taxon>
        <taxon>Stephanodiscaceae</taxon>
        <taxon>Cyclotella</taxon>
    </lineage>
</organism>
<reference evidence="1 2" key="1">
    <citation type="journal article" date="2020" name="G3 (Bethesda)">
        <title>Improved Reference Genome for Cyclotella cryptica CCMP332, a Model for Cell Wall Morphogenesis, Salinity Adaptation, and Lipid Production in Diatoms (Bacillariophyta).</title>
        <authorList>
            <person name="Roberts W.R."/>
            <person name="Downey K.M."/>
            <person name="Ruck E.C."/>
            <person name="Traller J.C."/>
            <person name="Alverson A.J."/>
        </authorList>
    </citation>
    <scope>NUCLEOTIDE SEQUENCE [LARGE SCALE GENOMIC DNA]</scope>
    <source>
        <strain evidence="1 2">CCMP332</strain>
    </source>
</reference>